<gene>
    <name evidence="6" type="ORF">CYY_007994</name>
</gene>
<sequence>MENKELRVLEFYSGIGGMHYSLIEAGVPFQVLQSYDINTNAILNYKHTFKKQTNQKNIESLSVEELSAYKSNAWLMSPPCQPFTRQGLQKDDQDNRTNSFFHLLDIMKQMQTPPEYILIENVFGFESSNTRDTLIETLKLLNYSFQEFHLSPQSFGLPNQRLRYFCIAKRSGTIFTGDDLIKYKDQVLLDHIPGYTHTKSMEECNAISYYLDSNLSEKESLEKYGVPNDLLLSKGMLFDIKTIDQKTSNCFTRSYGKFVEGTGSILQLDQSKSAIADDPQSLLNLKLRYFSPKEITRLHGFPESFTFSPNFSNVQCFRLIGNSLNVKIVSELIKLLYSK</sequence>
<dbReference type="GO" id="GO:0005634">
    <property type="term" value="C:nucleus"/>
    <property type="evidence" value="ECO:0007669"/>
    <property type="project" value="TreeGrafter"/>
</dbReference>
<dbReference type="Proteomes" id="UP000695562">
    <property type="component" value="Unassembled WGS sequence"/>
</dbReference>
<evidence type="ECO:0000256" key="5">
    <source>
        <dbReference type="RuleBase" id="RU000416"/>
    </source>
</evidence>
<evidence type="ECO:0000313" key="6">
    <source>
        <dbReference type="EMBL" id="KAF2070693.1"/>
    </source>
</evidence>
<dbReference type="InterPro" id="IPR029063">
    <property type="entry name" value="SAM-dependent_MTases_sf"/>
</dbReference>
<dbReference type="OrthoDB" id="414133at2759"/>
<dbReference type="EMBL" id="AJWJ01000458">
    <property type="protein sequence ID" value="KAF2070693.1"/>
    <property type="molecule type" value="Genomic_DNA"/>
</dbReference>
<dbReference type="Gene3D" id="3.90.120.10">
    <property type="entry name" value="DNA Methylase, subunit A, domain 2"/>
    <property type="match status" value="1"/>
</dbReference>
<accession>A0A8J4UXN3</accession>
<keyword evidence="2 4" id="KW-0808">Transferase</keyword>
<evidence type="ECO:0000256" key="3">
    <source>
        <dbReference type="ARBA" id="ARBA00022691"/>
    </source>
</evidence>
<keyword evidence="3 4" id="KW-0949">S-adenosyl-L-methionine</keyword>
<dbReference type="AlphaFoldDB" id="A0A8J4UXN3"/>
<evidence type="ECO:0000313" key="7">
    <source>
        <dbReference type="Proteomes" id="UP000695562"/>
    </source>
</evidence>
<proteinExistence type="inferred from homology"/>
<comment type="similarity">
    <text evidence="4 5">Belongs to the class I-like SAM-binding methyltransferase superfamily. C5-methyltransferase family.</text>
</comment>
<comment type="caution">
    <text evidence="6">The sequence shown here is derived from an EMBL/GenBank/DDBJ whole genome shotgun (WGS) entry which is preliminary data.</text>
</comment>
<dbReference type="Gene3D" id="3.40.50.150">
    <property type="entry name" value="Vaccinia Virus protein VP39"/>
    <property type="match status" value="1"/>
</dbReference>
<name>A0A8J4UXN3_9MYCE</name>
<reference evidence="6" key="1">
    <citation type="submission" date="2020-01" db="EMBL/GenBank/DDBJ databases">
        <title>Development of genomics and gene disruption for Polysphondylium violaceum indicates a role for the polyketide synthase stlB in stalk morphogenesis.</title>
        <authorList>
            <person name="Narita B."/>
            <person name="Kawabe Y."/>
            <person name="Kin K."/>
            <person name="Saito T."/>
            <person name="Gibbs R."/>
            <person name="Kuspa A."/>
            <person name="Muzny D."/>
            <person name="Queller D."/>
            <person name="Richards S."/>
            <person name="Strassman J."/>
            <person name="Sucgang R."/>
            <person name="Worley K."/>
            <person name="Schaap P."/>
        </authorList>
    </citation>
    <scope>NUCLEOTIDE SEQUENCE</scope>
    <source>
        <strain evidence="6">QSvi11</strain>
    </source>
</reference>
<evidence type="ECO:0000256" key="1">
    <source>
        <dbReference type="ARBA" id="ARBA00022603"/>
    </source>
</evidence>
<dbReference type="PRINTS" id="PR00105">
    <property type="entry name" value="C5METTRFRASE"/>
</dbReference>
<dbReference type="NCBIfam" id="TIGR00675">
    <property type="entry name" value="dcm"/>
    <property type="match status" value="1"/>
</dbReference>
<dbReference type="Pfam" id="PF00145">
    <property type="entry name" value="DNA_methylase"/>
    <property type="match status" value="1"/>
</dbReference>
<dbReference type="PANTHER" id="PTHR46098">
    <property type="entry name" value="TRNA (CYTOSINE(38)-C(5))-METHYLTRANSFERASE"/>
    <property type="match status" value="1"/>
</dbReference>
<keyword evidence="7" id="KW-1185">Reference proteome</keyword>
<keyword evidence="1 4" id="KW-0489">Methyltransferase</keyword>
<evidence type="ECO:0000256" key="2">
    <source>
        <dbReference type="ARBA" id="ARBA00022679"/>
    </source>
</evidence>
<dbReference type="SUPFAM" id="SSF53335">
    <property type="entry name" value="S-adenosyl-L-methionine-dependent methyltransferases"/>
    <property type="match status" value="1"/>
</dbReference>
<protein>
    <submittedName>
        <fullName evidence="6">Uncharacterized protein</fullName>
    </submittedName>
</protein>
<dbReference type="InterPro" id="IPR001525">
    <property type="entry name" value="C5_MeTfrase"/>
</dbReference>
<dbReference type="PROSITE" id="PS51679">
    <property type="entry name" value="SAM_MT_C5"/>
    <property type="match status" value="1"/>
</dbReference>
<organism evidence="6 7">
    <name type="scientific">Polysphondylium violaceum</name>
    <dbReference type="NCBI Taxonomy" id="133409"/>
    <lineage>
        <taxon>Eukaryota</taxon>
        <taxon>Amoebozoa</taxon>
        <taxon>Evosea</taxon>
        <taxon>Eumycetozoa</taxon>
        <taxon>Dictyostelia</taxon>
        <taxon>Dictyosteliales</taxon>
        <taxon>Dictyosteliaceae</taxon>
        <taxon>Polysphondylium</taxon>
    </lineage>
</organism>
<dbReference type="InterPro" id="IPR050750">
    <property type="entry name" value="C5-MTase"/>
</dbReference>
<dbReference type="PANTHER" id="PTHR46098:SF1">
    <property type="entry name" value="TRNA (CYTOSINE(38)-C(5))-METHYLTRANSFERASE"/>
    <property type="match status" value="1"/>
</dbReference>
<dbReference type="GO" id="GO:0008168">
    <property type="term" value="F:methyltransferase activity"/>
    <property type="evidence" value="ECO:0007669"/>
    <property type="project" value="UniProtKB-KW"/>
</dbReference>
<evidence type="ECO:0000256" key="4">
    <source>
        <dbReference type="PROSITE-ProRule" id="PRU01016"/>
    </source>
</evidence>
<dbReference type="GO" id="GO:0032259">
    <property type="term" value="P:methylation"/>
    <property type="evidence" value="ECO:0007669"/>
    <property type="project" value="UniProtKB-KW"/>
</dbReference>
<feature type="active site" evidence="4">
    <location>
        <position position="80"/>
    </location>
</feature>